<reference evidence="4" key="3">
    <citation type="submission" date="2010-09" db="EMBL/GenBank/DDBJ databases">
        <title>Annotation of Gaeumannomyces graminis var. tritici R3-111a-1.</title>
        <authorList>
            <consortium name="The Broad Institute Genome Sequencing Platform"/>
            <person name="Ma L.-J."/>
            <person name="Dead R."/>
            <person name="Young S.K."/>
            <person name="Zeng Q."/>
            <person name="Gargeya S."/>
            <person name="Fitzgerald M."/>
            <person name="Haas B."/>
            <person name="Abouelleil A."/>
            <person name="Alvarado L."/>
            <person name="Arachchi H.M."/>
            <person name="Berlin A."/>
            <person name="Brown A."/>
            <person name="Chapman S.B."/>
            <person name="Chen Z."/>
            <person name="Dunbar C."/>
            <person name="Freedman E."/>
            <person name="Gearin G."/>
            <person name="Gellesch M."/>
            <person name="Goldberg J."/>
            <person name="Griggs A."/>
            <person name="Gujja S."/>
            <person name="Heiman D."/>
            <person name="Howarth C."/>
            <person name="Larson L."/>
            <person name="Lui A."/>
            <person name="MacDonald P.J.P."/>
            <person name="Mehta T."/>
            <person name="Montmayeur A."/>
            <person name="Murphy C."/>
            <person name="Neiman D."/>
            <person name="Pearson M."/>
            <person name="Priest M."/>
            <person name="Roberts A."/>
            <person name="Saif S."/>
            <person name="Shea T."/>
            <person name="Shenoy N."/>
            <person name="Sisk P."/>
            <person name="Stolte C."/>
            <person name="Sykes S."/>
            <person name="Yandava C."/>
            <person name="Wortman J."/>
            <person name="Nusbaum C."/>
            <person name="Birren B."/>
        </authorList>
    </citation>
    <scope>NUCLEOTIDE SEQUENCE</scope>
    <source>
        <strain evidence="4">R3-111a-1</strain>
    </source>
</reference>
<organism evidence="4">
    <name type="scientific">Gaeumannomyces tritici (strain R3-111a-1)</name>
    <name type="common">Wheat and barley take-all root rot fungus</name>
    <name type="synonym">Gaeumannomyces graminis var. tritici</name>
    <dbReference type="NCBI Taxonomy" id="644352"/>
    <lineage>
        <taxon>Eukaryota</taxon>
        <taxon>Fungi</taxon>
        <taxon>Dikarya</taxon>
        <taxon>Ascomycota</taxon>
        <taxon>Pezizomycotina</taxon>
        <taxon>Sordariomycetes</taxon>
        <taxon>Sordariomycetidae</taxon>
        <taxon>Magnaporthales</taxon>
        <taxon>Magnaporthaceae</taxon>
        <taxon>Gaeumannomyces</taxon>
    </lineage>
</organism>
<feature type="domain" description="C2H2-type" evidence="3">
    <location>
        <begin position="21"/>
        <end position="48"/>
    </location>
</feature>
<feature type="compositionally biased region" description="Acidic residues" evidence="2">
    <location>
        <begin position="348"/>
        <end position="373"/>
    </location>
</feature>
<evidence type="ECO:0000256" key="1">
    <source>
        <dbReference type="PROSITE-ProRule" id="PRU00042"/>
    </source>
</evidence>
<keyword evidence="1" id="KW-0479">Metal-binding</keyword>
<evidence type="ECO:0000259" key="3">
    <source>
        <dbReference type="PROSITE" id="PS50157"/>
    </source>
</evidence>
<keyword evidence="1" id="KW-0863">Zinc-finger</keyword>
<sequence length="660" mass="72182">MMKAGHAPELSAASTSEPSDLSCDVCHKRYIRQCDLNKHYKTHSRPFKCPILGCKFQERGWPTEKELIRHQNDKHSASPQVFRCTFQPCDYTSKRESNCKQHMEKNHGWQYVRSRPPRQSLSSGANTSGCLEPQEQGDRSPHGHAGEDGETQQSDPPVFPWAYQPHPPPLDPELLDPGLAANNQETSHDLPLDAPSDAREPQYDLETFDYTDKESNIFLPWDSPPTKLKKMETVLAQLPPSLFTATTAAWPAPLDNASGDAEILLSPAIKVAHSPIPDFMPLPPLDAPCPDIQGQRDYSDDRRAALGQTSAENKAKPEHGHRHKRSVDYMSTVAGRATGSHDGAYGNDDADGDLDSNQDDDAEGDDDEDGDDEPPPRKKPRASLEDGFDDAAMESTRRHFKRAAHRLTVEDLYISSFDVTYEAGIRHPAAGLCRKCWRAYTDRAAFNRHINEPGCPRVSRREDAQASSHQPRLGEPVAWPAEGAPGPKRQDSGMSDKESLVGGMTSQSTDVDRDGLIPEVNRTLSTASSDTDRSAIRHVPHAESQDLHAVKPQASRSVNEPPGIAHSRSITDSGFVSDGHGGDVSGVASVPLGAGGHVDASSSARMGDEAAASSSSQLDGHRSQSQLSFGQARESIPSEFFVDAISAYEEGYEESRGQWP</sequence>
<dbReference type="EnsemblFungi" id="EJT74329">
    <property type="protein sequence ID" value="EJT74329"/>
    <property type="gene ID" value="GGTG_08170"/>
</dbReference>
<reference evidence="5" key="4">
    <citation type="journal article" date="2015" name="G3 (Bethesda)">
        <title>Genome sequences of three phytopathogenic species of the Magnaporthaceae family of fungi.</title>
        <authorList>
            <person name="Okagaki L.H."/>
            <person name="Nunes C.C."/>
            <person name="Sailsbery J."/>
            <person name="Clay B."/>
            <person name="Brown D."/>
            <person name="John T."/>
            <person name="Oh Y."/>
            <person name="Young N."/>
            <person name="Fitzgerald M."/>
            <person name="Haas B.J."/>
            <person name="Zeng Q."/>
            <person name="Young S."/>
            <person name="Adiconis X."/>
            <person name="Fan L."/>
            <person name="Levin J.Z."/>
            <person name="Mitchell T.K."/>
            <person name="Okubara P.A."/>
            <person name="Farman M.L."/>
            <person name="Kohn L.M."/>
            <person name="Birren B."/>
            <person name="Ma L.-J."/>
            <person name="Dean R.A."/>
        </authorList>
    </citation>
    <scope>NUCLEOTIDE SEQUENCE</scope>
    <source>
        <strain evidence="5">R3-111a-1</strain>
    </source>
</reference>
<feature type="region of interest" description="Disordered" evidence="2">
    <location>
        <begin position="452"/>
        <end position="632"/>
    </location>
</feature>
<gene>
    <name evidence="5" type="primary">20348628</name>
    <name evidence="4" type="ORF">GGTG_08170</name>
</gene>
<reference evidence="4" key="2">
    <citation type="submission" date="2010-07" db="EMBL/GenBank/DDBJ databases">
        <authorList>
            <consortium name="The Broad Institute Genome Sequencing Platform"/>
            <consortium name="Broad Institute Genome Sequencing Center for Infectious Disease"/>
            <person name="Ma L.-J."/>
            <person name="Dead R."/>
            <person name="Young S."/>
            <person name="Zeng Q."/>
            <person name="Koehrsen M."/>
            <person name="Alvarado L."/>
            <person name="Berlin A."/>
            <person name="Chapman S.B."/>
            <person name="Chen Z."/>
            <person name="Freedman E."/>
            <person name="Gellesch M."/>
            <person name="Goldberg J."/>
            <person name="Griggs A."/>
            <person name="Gujja S."/>
            <person name="Heilman E.R."/>
            <person name="Heiman D."/>
            <person name="Hepburn T."/>
            <person name="Howarth C."/>
            <person name="Jen D."/>
            <person name="Larson L."/>
            <person name="Mehta T."/>
            <person name="Neiman D."/>
            <person name="Pearson M."/>
            <person name="Roberts A."/>
            <person name="Saif S."/>
            <person name="Shea T."/>
            <person name="Shenoy N."/>
            <person name="Sisk P."/>
            <person name="Stolte C."/>
            <person name="Sykes S."/>
            <person name="Walk T."/>
            <person name="White J."/>
            <person name="Yandava C."/>
            <person name="Haas B."/>
            <person name="Nusbaum C."/>
            <person name="Birren B."/>
        </authorList>
    </citation>
    <scope>NUCLEOTIDE SEQUENCE</scope>
    <source>
        <strain evidence="4">R3-111a-1</strain>
    </source>
</reference>
<evidence type="ECO:0000313" key="6">
    <source>
        <dbReference type="Proteomes" id="UP000006039"/>
    </source>
</evidence>
<dbReference type="GeneID" id="20348628"/>
<dbReference type="InterPro" id="IPR013087">
    <property type="entry name" value="Znf_C2H2_type"/>
</dbReference>
<feature type="compositionally biased region" description="Polar residues" evidence="2">
    <location>
        <begin position="612"/>
        <end position="629"/>
    </location>
</feature>
<feature type="compositionally biased region" description="Basic and acidic residues" evidence="2">
    <location>
        <begin position="186"/>
        <end position="198"/>
    </location>
</feature>
<evidence type="ECO:0000256" key="2">
    <source>
        <dbReference type="SAM" id="MobiDB-lite"/>
    </source>
</evidence>
<dbReference type="Gene3D" id="3.30.160.60">
    <property type="entry name" value="Classic Zinc Finger"/>
    <property type="match status" value="1"/>
</dbReference>
<dbReference type="Proteomes" id="UP000006039">
    <property type="component" value="Unassembled WGS sequence"/>
</dbReference>
<dbReference type="STRING" id="644352.J3P3T5"/>
<dbReference type="EMBL" id="GL385398">
    <property type="protein sequence ID" value="EJT74329.1"/>
    <property type="molecule type" value="Genomic_DNA"/>
</dbReference>
<proteinExistence type="predicted"/>
<feature type="compositionally biased region" description="Basic and acidic residues" evidence="2">
    <location>
        <begin position="488"/>
        <end position="499"/>
    </location>
</feature>
<feature type="region of interest" description="Disordered" evidence="2">
    <location>
        <begin position="282"/>
        <end position="389"/>
    </location>
</feature>
<feature type="compositionally biased region" description="Polar residues" evidence="2">
    <location>
        <begin position="117"/>
        <end position="129"/>
    </location>
</feature>
<reference evidence="6" key="1">
    <citation type="submission" date="2010-07" db="EMBL/GenBank/DDBJ databases">
        <title>The genome sequence of Gaeumannomyces graminis var. tritici strain R3-111a-1.</title>
        <authorList>
            <consortium name="The Broad Institute Genome Sequencing Platform"/>
            <person name="Ma L.-J."/>
            <person name="Dead R."/>
            <person name="Young S."/>
            <person name="Zeng Q."/>
            <person name="Koehrsen M."/>
            <person name="Alvarado L."/>
            <person name="Berlin A."/>
            <person name="Chapman S.B."/>
            <person name="Chen Z."/>
            <person name="Freedman E."/>
            <person name="Gellesch M."/>
            <person name="Goldberg J."/>
            <person name="Griggs A."/>
            <person name="Gujja S."/>
            <person name="Heilman E.R."/>
            <person name="Heiman D."/>
            <person name="Hepburn T."/>
            <person name="Howarth C."/>
            <person name="Jen D."/>
            <person name="Larson L."/>
            <person name="Mehta T."/>
            <person name="Neiman D."/>
            <person name="Pearson M."/>
            <person name="Roberts A."/>
            <person name="Saif S."/>
            <person name="Shea T."/>
            <person name="Shenoy N."/>
            <person name="Sisk P."/>
            <person name="Stolte C."/>
            <person name="Sykes S."/>
            <person name="Walk T."/>
            <person name="White J."/>
            <person name="Yandava C."/>
            <person name="Haas B."/>
            <person name="Nusbaum C."/>
            <person name="Birren B."/>
        </authorList>
    </citation>
    <scope>NUCLEOTIDE SEQUENCE [LARGE SCALE GENOMIC DNA]</scope>
    <source>
        <strain evidence="6">R3-111a-1</strain>
    </source>
</reference>
<accession>J3P3T5</accession>
<feature type="compositionally biased region" description="Basic and acidic residues" evidence="2">
    <location>
        <begin position="530"/>
        <end position="549"/>
    </location>
</feature>
<evidence type="ECO:0000313" key="4">
    <source>
        <dbReference type="EMBL" id="EJT74329.1"/>
    </source>
</evidence>
<dbReference type="SMART" id="SM00355">
    <property type="entry name" value="ZnF_C2H2"/>
    <property type="match status" value="4"/>
</dbReference>
<dbReference type="SUPFAM" id="SSF57667">
    <property type="entry name" value="beta-beta-alpha zinc fingers"/>
    <property type="match status" value="1"/>
</dbReference>
<dbReference type="GO" id="GO:0008270">
    <property type="term" value="F:zinc ion binding"/>
    <property type="evidence" value="ECO:0007669"/>
    <property type="project" value="UniProtKB-KW"/>
</dbReference>
<name>J3P3T5_GAET3</name>
<feature type="region of interest" description="Disordered" evidence="2">
    <location>
        <begin position="1"/>
        <end position="21"/>
    </location>
</feature>
<dbReference type="VEuPathDB" id="FungiDB:GGTG_08170"/>
<feature type="compositionally biased region" description="Basic and acidic residues" evidence="2">
    <location>
        <begin position="136"/>
        <end position="147"/>
    </location>
</feature>
<protein>
    <recommendedName>
        <fullName evidence="3">C2H2-type domain-containing protein</fullName>
    </recommendedName>
</protein>
<dbReference type="OrthoDB" id="9368434at2759"/>
<dbReference type="RefSeq" id="XP_009224273.1">
    <property type="nucleotide sequence ID" value="XM_009226009.1"/>
</dbReference>
<dbReference type="PROSITE" id="PS00028">
    <property type="entry name" value="ZINC_FINGER_C2H2_1"/>
    <property type="match status" value="1"/>
</dbReference>
<dbReference type="HOGENOM" id="CLU_415625_0_0_1"/>
<dbReference type="PROSITE" id="PS50157">
    <property type="entry name" value="ZINC_FINGER_C2H2_2"/>
    <property type="match status" value="1"/>
</dbReference>
<evidence type="ECO:0000313" key="5">
    <source>
        <dbReference type="EnsemblFungi" id="EJT74329"/>
    </source>
</evidence>
<dbReference type="AlphaFoldDB" id="J3P3T5"/>
<feature type="region of interest" description="Disordered" evidence="2">
    <location>
        <begin position="110"/>
        <end position="198"/>
    </location>
</feature>
<keyword evidence="6" id="KW-1185">Reference proteome</keyword>
<dbReference type="InterPro" id="IPR036236">
    <property type="entry name" value="Znf_C2H2_sf"/>
</dbReference>
<keyword evidence="1" id="KW-0862">Zinc</keyword>
<reference evidence="5" key="5">
    <citation type="submission" date="2018-04" db="UniProtKB">
        <authorList>
            <consortium name="EnsemblFungi"/>
        </authorList>
    </citation>
    <scope>IDENTIFICATION</scope>
    <source>
        <strain evidence="5">R3-111a-1</strain>
    </source>
</reference>